<comment type="caution">
    <text evidence="1">The sequence shown here is derived from an EMBL/GenBank/DDBJ whole genome shotgun (WGS) entry which is preliminary data.</text>
</comment>
<sequence length="59" mass="5820">MERCEHLGEVLGESIGRVGVRALAVGASAVAAMVVEEDAKSGALHQTLCGAMPGGGAQA</sequence>
<dbReference type="Proteomes" id="UP000070612">
    <property type="component" value="Unassembled WGS sequence"/>
</dbReference>
<dbReference type="AlphaFoldDB" id="A0A132PDM9"/>
<proteinExistence type="predicted"/>
<evidence type="ECO:0000313" key="2">
    <source>
        <dbReference type="Proteomes" id="UP000070612"/>
    </source>
</evidence>
<accession>A0A132PDM9</accession>
<evidence type="ECO:0000313" key="1">
    <source>
        <dbReference type="EMBL" id="KWX20441.1"/>
    </source>
</evidence>
<protein>
    <submittedName>
        <fullName evidence="1">Uncharacterized protein</fullName>
    </submittedName>
</protein>
<name>A0A132PDM9_9MYCO</name>
<reference evidence="1 2" key="1">
    <citation type="submission" date="2015-07" db="EMBL/GenBank/DDBJ databases">
        <title>A draft genome sequence of Mycobacterium wolinskyi.</title>
        <authorList>
            <person name="de Man T.J."/>
            <person name="Perry K.A."/>
            <person name="Coulliette A.D."/>
            <person name="Jensen B."/>
            <person name="Toney N.C."/>
            <person name="Limbago B.M."/>
            <person name="Noble-Wang J."/>
        </authorList>
    </citation>
    <scope>NUCLEOTIDE SEQUENCE [LARGE SCALE GENOMIC DNA]</scope>
    <source>
        <strain evidence="1 2">CDC_01</strain>
    </source>
</reference>
<organism evidence="1 2">
    <name type="scientific">Mycolicibacterium wolinskyi</name>
    <dbReference type="NCBI Taxonomy" id="59750"/>
    <lineage>
        <taxon>Bacteria</taxon>
        <taxon>Bacillati</taxon>
        <taxon>Actinomycetota</taxon>
        <taxon>Actinomycetes</taxon>
        <taxon>Mycobacteriales</taxon>
        <taxon>Mycobacteriaceae</taxon>
        <taxon>Mycolicibacterium</taxon>
    </lineage>
</organism>
<keyword evidence="2" id="KW-1185">Reference proteome</keyword>
<gene>
    <name evidence="1" type="ORF">AFM11_30110</name>
</gene>
<dbReference type="EMBL" id="LGTW01000027">
    <property type="protein sequence ID" value="KWX20441.1"/>
    <property type="molecule type" value="Genomic_DNA"/>
</dbReference>